<dbReference type="InterPro" id="IPR011006">
    <property type="entry name" value="CheY-like_superfamily"/>
</dbReference>
<sequence>MDDLKLTSAIIEDSPVHCRELVKLVEHHPNLSLKKTYRNGIEAKNSKAEENVDLIFITVELPLITGFDLIETFKESPQIILVSSDPDHAFRAFDYTITDYLLKPILPSRFDKAVKKALRNAELSTNTNDEEHFFVKSNSRKVKVNYKDIKWIEALGDYVKLVTEKSNHIVLSSMKAFEQKLPDAQFVRIHKSYIINLQRIEKFNNTMVEVEGKKITLSRSRRDSFMNAIGTS</sequence>
<dbReference type="GO" id="GO:0003677">
    <property type="term" value="F:DNA binding"/>
    <property type="evidence" value="ECO:0007669"/>
    <property type="project" value="UniProtKB-KW"/>
</dbReference>
<dbReference type="EMBL" id="RCNR01000014">
    <property type="protein sequence ID" value="MUH36079.1"/>
    <property type="molecule type" value="Genomic_DNA"/>
</dbReference>
<comment type="caution">
    <text evidence="4">The sequence shown here is derived from an EMBL/GenBank/DDBJ whole genome shotgun (WGS) entry which is preliminary data.</text>
</comment>
<feature type="domain" description="HTH LytTR-type" evidence="3">
    <location>
        <begin position="133"/>
        <end position="231"/>
    </location>
</feature>
<dbReference type="PANTHER" id="PTHR37299:SF1">
    <property type="entry name" value="STAGE 0 SPORULATION PROTEIN A HOMOLOG"/>
    <property type="match status" value="1"/>
</dbReference>
<dbReference type="SMART" id="SM00448">
    <property type="entry name" value="REC"/>
    <property type="match status" value="1"/>
</dbReference>
<evidence type="ECO:0000256" key="1">
    <source>
        <dbReference type="PROSITE-ProRule" id="PRU00169"/>
    </source>
</evidence>
<organism evidence="4 5">
    <name type="scientific">Zobellia amurskyensis</name>
    <dbReference type="NCBI Taxonomy" id="248905"/>
    <lineage>
        <taxon>Bacteria</taxon>
        <taxon>Pseudomonadati</taxon>
        <taxon>Bacteroidota</taxon>
        <taxon>Flavobacteriia</taxon>
        <taxon>Flavobacteriales</taxon>
        <taxon>Flavobacteriaceae</taxon>
        <taxon>Zobellia</taxon>
    </lineage>
</organism>
<evidence type="ECO:0000259" key="3">
    <source>
        <dbReference type="PROSITE" id="PS50930"/>
    </source>
</evidence>
<dbReference type="OrthoDB" id="1116942at2"/>
<keyword evidence="5" id="KW-1185">Reference proteome</keyword>
<reference evidence="4 5" key="1">
    <citation type="journal article" date="2019" name="Mar. Drugs">
        <title>Comparative Genomics and CAZyme Genome Repertoires of Marine Zobellia amurskyensis KMM 3526(T) and Zobellia laminariae KMM 3676(T).</title>
        <authorList>
            <person name="Chernysheva N."/>
            <person name="Bystritskaya E."/>
            <person name="Stenkova A."/>
            <person name="Golovkin I."/>
            <person name="Nedashkovskaya O."/>
            <person name="Isaeva M."/>
        </authorList>
    </citation>
    <scope>NUCLEOTIDE SEQUENCE [LARGE SCALE GENOMIC DNA]</scope>
    <source>
        <strain evidence="4 5">KMM 3526</strain>
    </source>
</reference>
<gene>
    <name evidence="4" type="ORF">D9O36_09520</name>
</gene>
<dbReference type="PROSITE" id="PS50110">
    <property type="entry name" value="RESPONSE_REGULATORY"/>
    <property type="match status" value="1"/>
</dbReference>
<evidence type="ECO:0000313" key="4">
    <source>
        <dbReference type="EMBL" id="MUH36079.1"/>
    </source>
</evidence>
<dbReference type="GO" id="GO:0000156">
    <property type="term" value="F:phosphorelay response regulator activity"/>
    <property type="evidence" value="ECO:0007669"/>
    <property type="project" value="InterPro"/>
</dbReference>
<protein>
    <submittedName>
        <fullName evidence="4">DNA-binding response regulator</fullName>
    </submittedName>
</protein>
<comment type="caution">
    <text evidence="1">Lacks conserved residue(s) required for the propagation of feature annotation.</text>
</comment>
<dbReference type="Gene3D" id="3.40.50.2300">
    <property type="match status" value="1"/>
</dbReference>
<dbReference type="AlphaFoldDB" id="A0A7X3D1E1"/>
<feature type="domain" description="Response regulatory" evidence="2">
    <location>
        <begin position="7"/>
        <end position="118"/>
    </location>
</feature>
<dbReference type="RefSeq" id="WP_155599726.1">
    <property type="nucleotide sequence ID" value="NZ_RCNR01000014.1"/>
</dbReference>
<evidence type="ECO:0000313" key="5">
    <source>
        <dbReference type="Proteomes" id="UP000540519"/>
    </source>
</evidence>
<dbReference type="PROSITE" id="PS50930">
    <property type="entry name" value="HTH_LYTTR"/>
    <property type="match status" value="1"/>
</dbReference>
<dbReference type="Pfam" id="PF00072">
    <property type="entry name" value="Response_reg"/>
    <property type="match status" value="1"/>
</dbReference>
<dbReference type="Proteomes" id="UP000540519">
    <property type="component" value="Unassembled WGS sequence"/>
</dbReference>
<evidence type="ECO:0000259" key="2">
    <source>
        <dbReference type="PROSITE" id="PS50110"/>
    </source>
</evidence>
<dbReference type="SUPFAM" id="SSF52172">
    <property type="entry name" value="CheY-like"/>
    <property type="match status" value="1"/>
</dbReference>
<dbReference type="SMART" id="SM00850">
    <property type="entry name" value="LytTR"/>
    <property type="match status" value="1"/>
</dbReference>
<accession>A0A7X3D1E1</accession>
<keyword evidence="4" id="KW-0238">DNA-binding</keyword>
<dbReference type="PANTHER" id="PTHR37299">
    <property type="entry name" value="TRANSCRIPTIONAL REGULATOR-RELATED"/>
    <property type="match status" value="1"/>
</dbReference>
<dbReference type="Gene3D" id="2.40.50.1020">
    <property type="entry name" value="LytTr DNA-binding domain"/>
    <property type="match status" value="1"/>
</dbReference>
<proteinExistence type="predicted"/>
<dbReference type="InterPro" id="IPR007492">
    <property type="entry name" value="LytTR_DNA-bd_dom"/>
</dbReference>
<name>A0A7X3D1E1_9FLAO</name>
<dbReference type="InterPro" id="IPR046947">
    <property type="entry name" value="LytR-like"/>
</dbReference>
<dbReference type="InterPro" id="IPR001789">
    <property type="entry name" value="Sig_transdc_resp-reg_receiver"/>
</dbReference>
<dbReference type="Pfam" id="PF04397">
    <property type="entry name" value="LytTR"/>
    <property type="match status" value="1"/>
</dbReference>